<dbReference type="OrthoDB" id="9770329at2"/>
<reference evidence="7 8" key="1">
    <citation type="journal article" date="2013" name="Stand. Genomic Sci.">
        <title>Genome sequence of the reddish-pigmented Rubellimicrobium thermophilum type strain (DSM 16684(T)), a member of the Roseobacter clade.</title>
        <authorList>
            <person name="Fiebig A."/>
            <person name="Riedel T."/>
            <person name="Gronow S."/>
            <person name="Petersen J."/>
            <person name="Klenk H.P."/>
            <person name="Goker M."/>
        </authorList>
    </citation>
    <scope>NUCLEOTIDE SEQUENCE [LARGE SCALE GENOMIC DNA]</scope>
    <source>
        <strain evidence="7 8">DSM 16684</strain>
    </source>
</reference>
<dbReference type="RefSeq" id="WP_021098090.1">
    <property type="nucleotide sequence ID" value="NZ_KE557321.1"/>
</dbReference>
<accession>S9S383</accession>
<dbReference type="GO" id="GO:0005506">
    <property type="term" value="F:iron ion binding"/>
    <property type="evidence" value="ECO:0007669"/>
    <property type="project" value="InterPro"/>
</dbReference>
<dbReference type="GO" id="GO:0016491">
    <property type="term" value="F:oxidoreductase activity"/>
    <property type="evidence" value="ECO:0007669"/>
    <property type="project" value="InterPro"/>
</dbReference>
<dbReference type="AlphaFoldDB" id="S9S383"/>
<evidence type="ECO:0000259" key="6">
    <source>
        <dbReference type="Pfam" id="PF04116"/>
    </source>
</evidence>
<keyword evidence="8" id="KW-1185">Reference proteome</keyword>
<evidence type="ECO:0000256" key="4">
    <source>
        <dbReference type="ARBA" id="ARBA00023136"/>
    </source>
</evidence>
<dbReference type="GO" id="GO:0016020">
    <property type="term" value="C:membrane"/>
    <property type="evidence" value="ECO:0007669"/>
    <property type="project" value="UniProtKB-SubCell"/>
</dbReference>
<evidence type="ECO:0000256" key="1">
    <source>
        <dbReference type="ARBA" id="ARBA00004370"/>
    </source>
</evidence>
<dbReference type="InterPro" id="IPR006694">
    <property type="entry name" value="Fatty_acid_hydroxylase"/>
</dbReference>
<feature type="transmembrane region" description="Helical" evidence="5">
    <location>
        <begin position="169"/>
        <end position="191"/>
    </location>
</feature>
<keyword evidence="3 5" id="KW-1133">Transmembrane helix</keyword>
<feature type="transmembrane region" description="Helical" evidence="5">
    <location>
        <begin position="73"/>
        <end position="95"/>
    </location>
</feature>
<keyword evidence="4 5" id="KW-0472">Membrane</keyword>
<gene>
    <name evidence="7" type="ORF">ruthe_02005</name>
</gene>
<dbReference type="HOGENOM" id="CLU_069358_0_0_5"/>
<evidence type="ECO:0000313" key="7">
    <source>
        <dbReference type="EMBL" id="EPX84645.1"/>
    </source>
</evidence>
<dbReference type="EMBL" id="AOLV01000020">
    <property type="protein sequence ID" value="EPX84645.1"/>
    <property type="molecule type" value="Genomic_DNA"/>
</dbReference>
<comment type="subcellular location">
    <subcellularLocation>
        <location evidence="1">Membrane</location>
    </subcellularLocation>
</comment>
<dbReference type="PANTHER" id="PTHR11863">
    <property type="entry name" value="STEROL DESATURASE"/>
    <property type="match status" value="1"/>
</dbReference>
<evidence type="ECO:0000256" key="5">
    <source>
        <dbReference type="SAM" id="Phobius"/>
    </source>
</evidence>
<evidence type="ECO:0000256" key="2">
    <source>
        <dbReference type="ARBA" id="ARBA00022692"/>
    </source>
</evidence>
<dbReference type="STRING" id="1123069.ruthe_02005"/>
<sequence>MDDLKFGTRNKRGDWTPNEPAKTAPLFVFPPRPLAVLKWLPHYFFPYNALFFLSAWAWWLWVVPDTETMRRLAWGWVLWLLAVNAVAVFLWYFAFELRLYIRRAQGTRFKYNARFPADTPSDVFWFRSQNLDNMLRALLSGVPIWTGLQVLVLWAYANSIGNWLSWADHPLWLAVLCLLVPIIHETHFFLIHRLIHTPLLYKWVHSVHHNSVNPSPWSSLSMHPVEHLLYFAPILYHLVIPSNPVAALFQLHLAGFGAVPGHVGFDRIELGEDIAIESHAYIHYLHHKYFEVNYGDGLIPFDRWLGTFHDGSKEAEARMQERYRRKVARLNARRAATAPDTAS</sequence>
<comment type="caution">
    <text evidence="7">The sequence shown here is derived from an EMBL/GenBank/DDBJ whole genome shotgun (WGS) entry which is preliminary data.</text>
</comment>
<organism evidence="7 8">
    <name type="scientific">Rubellimicrobium thermophilum DSM 16684</name>
    <dbReference type="NCBI Taxonomy" id="1123069"/>
    <lineage>
        <taxon>Bacteria</taxon>
        <taxon>Pseudomonadati</taxon>
        <taxon>Pseudomonadota</taxon>
        <taxon>Alphaproteobacteria</taxon>
        <taxon>Rhodobacterales</taxon>
        <taxon>Roseobacteraceae</taxon>
        <taxon>Rubellimicrobium</taxon>
    </lineage>
</organism>
<dbReference type="GO" id="GO:0008610">
    <property type="term" value="P:lipid biosynthetic process"/>
    <property type="evidence" value="ECO:0007669"/>
    <property type="project" value="InterPro"/>
</dbReference>
<feature type="transmembrane region" description="Helical" evidence="5">
    <location>
        <begin position="137"/>
        <end position="157"/>
    </location>
</feature>
<dbReference type="InterPro" id="IPR050307">
    <property type="entry name" value="Sterol_Desaturase_Related"/>
</dbReference>
<dbReference type="PATRIC" id="fig|1123069.3.peg.1974"/>
<proteinExistence type="predicted"/>
<keyword evidence="2 5" id="KW-0812">Transmembrane</keyword>
<dbReference type="Pfam" id="PF04116">
    <property type="entry name" value="FA_hydroxylase"/>
    <property type="match status" value="1"/>
</dbReference>
<protein>
    <submittedName>
        <fullName evidence="7">Sterol desaturase</fullName>
    </submittedName>
</protein>
<name>S9S383_9RHOB</name>
<feature type="domain" description="Fatty acid hydroxylase" evidence="6">
    <location>
        <begin position="178"/>
        <end position="307"/>
    </location>
</feature>
<dbReference type="Proteomes" id="UP000015346">
    <property type="component" value="Unassembled WGS sequence"/>
</dbReference>
<evidence type="ECO:0000313" key="8">
    <source>
        <dbReference type="Proteomes" id="UP000015346"/>
    </source>
</evidence>
<evidence type="ECO:0000256" key="3">
    <source>
        <dbReference type="ARBA" id="ARBA00022989"/>
    </source>
</evidence>
<feature type="transmembrane region" description="Helical" evidence="5">
    <location>
        <begin position="43"/>
        <end position="61"/>
    </location>
</feature>